<dbReference type="HOGENOM" id="CLU_023267_0_1_12"/>
<evidence type="ECO:0000313" key="2">
    <source>
        <dbReference type="EMBL" id="EHQ07671.1"/>
    </source>
</evidence>
<feature type="domain" description="SMP-30/Gluconolactonase/LRE-like region" evidence="1">
    <location>
        <begin position="78"/>
        <end position="289"/>
    </location>
</feature>
<dbReference type="InterPro" id="IPR011042">
    <property type="entry name" value="6-blade_b-propeller_TolB-like"/>
</dbReference>
<dbReference type="EMBL" id="JH597773">
    <property type="protein sequence ID" value="EHQ07671.1"/>
    <property type="molecule type" value="Genomic_DNA"/>
</dbReference>
<dbReference type="PANTHER" id="PTHR10426:SF88">
    <property type="entry name" value="ADIPOCYTE PLASMA MEMBRANE-ASSOCIATED PROTEIN HEMOMUCIN-RELATED"/>
    <property type="match status" value="1"/>
</dbReference>
<protein>
    <submittedName>
        <fullName evidence="2">Strictosidine synthase, conserved region</fullName>
    </submittedName>
</protein>
<dbReference type="Gene3D" id="2.120.10.30">
    <property type="entry name" value="TolB, C-terminal domain"/>
    <property type="match status" value="1"/>
</dbReference>
<dbReference type="InterPro" id="IPR013658">
    <property type="entry name" value="SGL"/>
</dbReference>
<sequence>MRKTIPLSLAGMLLAALLYLLTWPVPVDPVVWHPPSDAGYTGAFAPNERLKGLNRISLDHDGIKEEGPEHIVLGPDGLLYTTVASGRILRMQPDGTQVQSFAETGGRVLGFDFDRAGNLIAADSERGLLSIDRAGVVTVLTDHVGSSPIQFTNSVIVAADGRMYFTDASTRFGAKQWGGTFEASVLDILEQSATGRVLVYDPASKTTEIVAKGMSFANGIALSSDGRNLFVAETGRYRIWWIDASVRDLNLSTVAAESSQAGILLDNLPGYPDNLMRGKKGRIWVGLVKPRNPTVDGMAEKPFLRRLTLRLPRSMWPVPVPYGHVVAFLEDGTIVASLQDPTGAYPETTAVTETEDRLYIQSLHAPDLGWLPAEALRR</sequence>
<dbReference type="GO" id="GO:0016787">
    <property type="term" value="F:hydrolase activity"/>
    <property type="evidence" value="ECO:0007669"/>
    <property type="project" value="TreeGrafter"/>
</dbReference>
<evidence type="ECO:0000313" key="3">
    <source>
        <dbReference type="Proteomes" id="UP000005737"/>
    </source>
</evidence>
<dbReference type="Pfam" id="PF08450">
    <property type="entry name" value="SGL"/>
    <property type="match status" value="1"/>
</dbReference>
<reference evidence="2 3" key="1">
    <citation type="submission" date="2011-10" db="EMBL/GenBank/DDBJ databases">
        <title>The Improved High-Quality Draft genome of Leptonema illini DSM 21528.</title>
        <authorList>
            <consortium name="US DOE Joint Genome Institute (JGI-PGF)"/>
            <person name="Lucas S."/>
            <person name="Copeland A."/>
            <person name="Lapidus A."/>
            <person name="Glavina del Rio T."/>
            <person name="Dalin E."/>
            <person name="Tice H."/>
            <person name="Bruce D."/>
            <person name="Goodwin L."/>
            <person name="Pitluck S."/>
            <person name="Peters L."/>
            <person name="Mikhailova N."/>
            <person name="Held B."/>
            <person name="Kyrpides N."/>
            <person name="Mavromatis K."/>
            <person name="Ivanova N."/>
            <person name="Markowitz V."/>
            <person name="Cheng J.-F."/>
            <person name="Hugenholtz P."/>
            <person name="Woyke T."/>
            <person name="Wu D."/>
            <person name="Gronow S."/>
            <person name="Wellnitz S."/>
            <person name="Brambilla E.-M."/>
            <person name="Klenk H.-P."/>
            <person name="Eisen J.A."/>
        </authorList>
    </citation>
    <scope>NUCLEOTIDE SEQUENCE [LARGE SCALE GENOMIC DNA]</scope>
    <source>
        <strain evidence="2 3">DSM 21528</strain>
    </source>
</reference>
<keyword evidence="3" id="KW-1185">Reference proteome</keyword>
<gene>
    <name evidence="2" type="ORF">Lepil_3006</name>
</gene>
<dbReference type="Proteomes" id="UP000005737">
    <property type="component" value="Unassembled WGS sequence"/>
</dbReference>
<organism evidence="2 3">
    <name type="scientific">Leptonema illini DSM 21528</name>
    <dbReference type="NCBI Taxonomy" id="929563"/>
    <lineage>
        <taxon>Bacteria</taxon>
        <taxon>Pseudomonadati</taxon>
        <taxon>Spirochaetota</taxon>
        <taxon>Spirochaetia</taxon>
        <taxon>Leptospirales</taxon>
        <taxon>Leptospiraceae</taxon>
        <taxon>Leptonema</taxon>
    </lineage>
</organism>
<dbReference type="PANTHER" id="PTHR10426">
    <property type="entry name" value="STRICTOSIDINE SYNTHASE-RELATED"/>
    <property type="match status" value="1"/>
</dbReference>
<accession>H2CEB6</accession>
<evidence type="ECO:0000259" key="1">
    <source>
        <dbReference type="Pfam" id="PF08450"/>
    </source>
</evidence>
<name>H2CEB6_9LEPT</name>
<proteinExistence type="predicted"/>
<dbReference type="RefSeq" id="WP_002773720.1">
    <property type="nucleotide sequence ID" value="NZ_JH597773.1"/>
</dbReference>
<dbReference type="AlphaFoldDB" id="H2CEB6"/>
<dbReference type="STRING" id="183.GCA_002009735_01122"/>
<dbReference type="SUPFAM" id="SSF63829">
    <property type="entry name" value="Calcium-dependent phosphotriesterase"/>
    <property type="match status" value="1"/>
</dbReference>